<evidence type="ECO:0000313" key="3">
    <source>
        <dbReference type="Proteomes" id="UP000631114"/>
    </source>
</evidence>
<feature type="region of interest" description="Disordered" evidence="1">
    <location>
        <begin position="44"/>
        <end position="109"/>
    </location>
</feature>
<dbReference type="OrthoDB" id="1929722at2759"/>
<reference evidence="2 3" key="1">
    <citation type="submission" date="2020-10" db="EMBL/GenBank/DDBJ databases">
        <title>The Coptis chinensis genome and diversification of protoberbering-type alkaloids.</title>
        <authorList>
            <person name="Wang B."/>
            <person name="Shu S."/>
            <person name="Song C."/>
            <person name="Liu Y."/>
        </authorList>
    </citation>
    <scope>NUCLEOTIDE SEQUENCE [LARGE SCALE GENOMIC DNA]</scope>
    <source>
        <strain evidence="2">HL-2020</strain>
        <tissue evidence="2">Leaf</tissue>
    </source>
</reference>
<accession>A0A835HKN2</accession>
<feature type="compositionally biased region" description="Basic and acidic residues" evidence="1">
    <location>
        <begin position="64"/>
        <end position="74"/>
    </location>
</feature>
<protein>
    <submittedName>
        <fullName evidence="2">Uncharacterized protein</fullName>
    </submittedName>
</protein>
<evidence type="ECO:0000313" key="2">
    <source>
        <dbReference type="EMBL" id="KAF9600696.1"/>
    </source>
</evidence>
<keyword evidence="3" id="KW-1185">Reference proteome</keyword>
<dbReference type="PANTHER" id="PTHR38370">
    <property type="entry name" value="BETA-1,4-XYLOSIDASE"/>
    <property type="match status" value="1"/>
</dbReference>
<name>A0A835HKN2_9MAGN</name>
<gene>
    <name evidence="2" type="ORF">IFM89_011367</name>
</gene>
<dbReference type="Proteomes" id="UP000631114">
    <property type="component" value="Unassembled WGS sequence"/>
</dbReference>
<organism evidence="2 3">
    <name type="scientific">Coptis chinensis</name>
    <dbReference type="NCBI Taxonomy" id="261450"/>
    <lineage>
        <taxon>Eukaryota</taxon>
        <taxon>Viridiplantae</taxon>
        <taxon>Streptophyta</taxon>
        <taxon>Embryophyta</taxon>
        <taxon>Tracheophyta</taxon>
        <taxon>Spermatophyta</taxon>
        <taxon>Magnoliopsida</taxon>
        <taxon>Ranunculales</taxon>
        <taxon>Ranunculaceae</taxon>
        <taxon>Coptidoideae</taxon>
        <taxon>Coptis</taxon>
    </lineage>
</organism>
<sequence>MDGLIPFLFHAIKKHNGHRSYRSLSEGSTTARSYHQLIAYSGSLDGSSHRRTRSEFQPPTFDFTEQRSGIELHSRSLKGANSVSTPAKKPIGSSYPKKASHENNVSRFR</sequence>
<comment type="caution">
    <text evidence="2">The sequence shown here is derived from an EMBL/GenBank/DDBJ whole genome shotgun (WGS) entry which is preliminary data.</text>
</comment>
<dbReference type="PANTHER" id="PTHR38370:SF1">
    <property type="entry name" value="BETA-1,4-XYLOSIDASE"/>
    <property type="match status" value="1"/>
</dbReference>
<evidence type="ECO:0000256" key="1">
    <source>
        <dbReference type="SAM" id="MobiDB-lite"/>
    </source>
</evidence>
<proteinExistence type="predicted"/>
<dbReference type="AlphaFoldDB" id="A0A835HKN2"/>
<dbReference type="EMBL" id="JADFTS010000006">
    <property type="protein sequence ID" value="KAF9600696.1"/>
    <property type="molecule type" value="Genomic_DNA"/>
</dbReference>